<dbReference type="EMBL" id="RRYP01009593">
    <property type="protein sequence ID" value="TNV78964.1"/>
    <property type="molecule type" value="Genomic_DNA"/>
</dbReference>
<accession>A0A8J8T1R4</accession>
<organism evidence="1 2">
    <name type="scientific">Halteria grandinella</name>
    <dbReference type="NCBI Taxonomy" id="5974"/>
    <lineage>
        <taxon>Eukaryota</taxon>
        <taxon>Sar</taxon>
        <taxon>Alveolata</taxon>
        <taxon>Ciliophora</taxon>
        <taxon>Intramacronucleata</taxon>
        <taxon>Spirotrichea</taxon>
        <taxon>Stichotrichia</taxon>
        <taxon>Sporadotrichida</taxon>
        <taxon>Halteriidae</taxon>
        <taxon>Halteria</taxon>
    </lineage>
</organism>
<evidence type="ECO:0000313" key="1">
    <source>
        <dbReference type="EMBL" id="TNV78964.1"/>
    </source>
</evidence>
<gene>
    <name evidence="1" type="ORF">FGO68_gene8441</name>
</gene>
<protein>
    <submittedName>
        <fullName evidence="1">Uncharacterized protein</fullName>
    </submittedName>
</protein>
<proteinExistence type="predicted"/>
<dbReference type="Proteomes" id="UP000785679">
    <property type="component" value="Unassembled WGS sequence"/>
</dbReference>
<reference evidence="1" key="1">
    <citation type="submission" date="2019-06" db="EMBL/GenBank/DDBJ databases">
        <authorList>
            <person name="Zheng W."/>
        </authorList>
    </citation>
    <scope>NUCLEOTIDE SEQUENCE</scope>
    <source>
        <strain evidence="1">QDHG01</strain>
    </source>
</reference>
<name>A0A8J8T1R4_HALGN</name>
<dbReference type="AlphaFoldDB" id="A0A8J8T1R4"/>
<comment type="caution">
    <text evidence="1">The sequence shown here is derived from an EMBL/GenBank/DDBJ whole genome shotgun (WGS) entry which is preliminary data.</text>
</comment>
<evidence type="ECO:0000313" key="2">
    <source>
        <dbReference type="Proteomes" id="UP000785679"/>
    </source>
</evidence>
<sequence>MCISPGVPLSNILKTDMYSRSSMTKSSAVAAIPAPPPSQAPPLLLSTIVSQQYKLLQVLQRMIIEFSQKYLPL</sequence>
<keyword evidence="2" id="KW-1185">Reference proteome</keyword>